<protein>
    <submittedName>
        <fullName evidence="1">Uncharacterized protein</fullName>
    </submittedName>
</protein>
<evidence type="ECO:0000313" key="1">
    <source>
        <dbReference type="EMBL" id="JAD27803.1"/>
    </source>
</evidence>
<dbReference type="EMBL" id="GBRH01270092">
    <property type="protein sequence ID" value="JAD27803.1"/>
    <property type="molecule type" value="Transcribed_RNA"/>
</dbReference>
<organism evidence="1">
    <name type="scientific">Arundo donax</name>
    <name type="common">Giant reed</name>
    <name type="synonym">Donax arundinaceus</name>
    <dbReference type="NCBI Taxonomy" id="35708"/>
    <lineage>
        <taxon>Eukaryota</taxon>
        <taxon>Viridiplantae</taxon>
        <taxon>Streptophyta</taxon>
        <taxon>Embryophyta</taxon>
        <taxon>Tracheophyta</taxon>
        <taxon>Spermatophyta</taxon>
        <taxon>Magnoliopsida</taxon>
        <taxon>Liliopsida</taxon>
        <taxon>Poales</taxon>
        <taxon>Poaceae</taxon>
        <taxon>PACMAD clade</taxon>
        <taxon>Arundinoideae</taxon>
        <taxon>Arundineae</taxon>
        <taxon>Arundo</taxon>
    </lineage>
</organism>
<proteinExistence type="predicted"/>
<reference evidence="1" key="2">
    <citation type="journal article" date="2015" name="Data Brief">
        <title>Shoot transcriptome of the giant reed, Arundo donax.</title>
        <authorList>
            <person name="Barrero R.A."/>
            <person name="Guerrero F.D."/>
            <person name="Moolhuijzen P."/>
            <person name="Goolsby J.A."/>
            <person name="Tidwell J."/>
            <person name="Bellgard S.E."/>
            <person name="Bellgard M.I."/>
        </authorList>
    </citation>
    <scope>NUCLEOTIDE SEQUENCE</scope>
    <source>
        <tissue evidence="1">Shoot tissue taken approximately 20 cm above the soil surface</tissue>
    </source>
</reference>
<name>A0A0A8YPV4_ARUDO</name>
<sequence length="37" mass="4606">MFETKKWIQKHKKTYKKIIHWFWASRLVPKGLSFEAI</sequence>
<reference evidence="1" key="1">
    <citation type="submission" date="2014-09" db="EMBL/GenBank/DDBJ databases">
        <authorList>
            <person name="Magalhaes I.L.F."/>
            <person name="Oliveira U."/>
            <person name="Santos F.R."/>
            <person name="Vidigal T.H.D.A."/>
            <person name="Brescovit A.D."/>
            <person name="Santos A.J."/>
        </authorList>
    </citation>
    <scope>NUCLEOTIDE SEQUENCE</scope>
    <source>
        <tissue evidence="1">Shoot tissue taken approximately 20 cm above the soil surface</tissue>
    </source>
</reference>
<accession>A0A0A8YPV4</accession>
<dbReference type="AlphaFoldDB" id="A0A0A8YPV4"/>